<gene>
    <name evidence="4" type="ORF">MILUP08_44672</name>
</gene>
<feature type="transmembrane region" description="Helical" evidence="2">
    <location>
        <begin position="977"/>
        <end position="998"/>
    </location>
</feature>
<dbReference type="AlphaFoldDB" id="I0L7J7"/>
<dbReference type="Gene3D" id="3.20.20.80">
    <property type="entry name" value="Glycosidases"/>
    <property type="match status" value="1"/>
</dbReference>
<feature type="transmembrane region" description="Helical" evidence="2">
    <location>
        <begin position="936"/>
        <end position="957"/>
    </location>
</feature>
<keyword evidence="2" id="KW-1133">Transmembrane helix</keyword>
<feature type="transmembrane region" description="Helical" evidence="2">
    <location>
        <begin position="912"/>
        <end position="929"/>
    </location>
</feature>
<name>I0L7J7_9ACTN</name>
<dbReference type="GO" id="GO:0005576">
    <property type="term" value="C:extracellular region"/>
    <property type="evidence" value="ECO:0007669"/>
    <property type="project" value="InterPro"/>
</dbReference>
<evidence type="ECO:0000256" key="1">
    <source>
        <dbReference type="SAM" id="MobiDB-lite"/>
    </source>
</evidence>
<feature type="transmembrane region" description="Helical" evidence="2">
    <location>
        <begin position="886"/>
        <end position="906"/>
    </location>
</feature>
<feature type="domain" description="Glycosyl hydrolase family 67 C-terminal" evidence="3">
    <location>
        <begin position="607"/>
        <end position="660"/>
    </location>
</feature>
<feature type="transmembrane region" description="Helical" evidence="2">
    <location>
        <begin position="1010"/>
        <end position="1033"/>
    </location>
</feature>
<dbReference type="STRING" id="1150864.MILUP08_44672"/>
<proteinExistence type="predicted"/>
<accession>I0L7J7</accession>
<keyword evidence="2" id="KW-0472">Membrane</keyword>
<feature type="transmembrane region" description="Helical" evidence="2">
    <location>
        <begin position="830"/>
        <end position="851"/>
    </location>
</feature>
<evidence type="ECO:0000313" key="5">
    <source>
        <dbReference type="Proteomes" id="UP000003448"/>
    </source>
</evidence>
<dbReference type="EMBL" id="CAIE01000036">
    <property type="protein sequence ID" value="CCH19794.1"/>
    <property type="molecule type" value="Genomic_DNA"/>
</dbReference>
<feature type="transmembrane region" description="Helical" evidence="2">
    <location>
        <begin position="1070"/>
        <end position="1088"/>
    </location>
</feature>
<organism evidence="4 5">
    <name type="scientific">Micromonospora lupini str. Lupac 08</name>
    <dbReference type="NCBI Taxonomy" id="1150864"/>
    <lineage>
        <taxon>Bacteria</taxon>
        <taxon>Bacillati</taxon>
        <taxon>Actinomycetota</taxon>
        <taxon>Actinomycetes</taxon>
        <taxon>Micromonosporales</taxon>
        <taxon>Micromonosporaceae</taxon>
        <taxon>Micromonospora</taxon>
    </lineage>
</organism>
<feature type="region of interest" description="Disordered" evidence="1">
    <location>
        <begin position="138"/>
        <end position="182"/>
    </location>
</feature>
<keyword evidence="2" id="KW-0812">Transmembrane</keyword>
<evidence type="ECO:0000256" key="2">
    <source>
        <dbReference type="SAM" id="Phobius"/>
    </source>
</evidence>
<reference evidence="4 5" key="1">
    <citation type="journal article" date="2012" name="J. Bacteriol.">
        <title>Genome Sequence of Micromonospora lupini Lupac 08, Isolated from Root Nodules of Lupinus angustifolius.</title>
        <authorList>
            <person name="Alonso-Vega P."/>
            <person name="Normand P."/>
            <person name="Bacigalupe R."/>
            <person name="Pujic P."/>
            <person name="Lajus A."/>
            <person name="Vallenet D."/>
            <person name="Carro L."/>
            <person name="Coll P."/>
            <person name="Trujillo M.E."/>
        </authorList>
    </citation>
    <scope>NUCLEOTIDE SEQUENCE [LARGE SCALE GENOMIC DNA]</scope>
    <source>
        <strain evidence="4 5">Lupac 08</strain>
    </source>
</reference>
<dbReference type="Proteomes" id="UP000003448">
    <property type="component" value="Unassembled WGS sequence"/>
</dbReference>
<dbReference type="InterPro" id="IPR011099">
    <property type="entry name" value="Glyco_hydro_67_C"/>
</dbReference>
<evidence type="ECO:0000259" key="3">
    <source>
        <dbReference type="Pfam" id="PF07477"/>
    </source>
</evidence>
<keyword evidence="5" id="KW-1185">Reference proteome</keyword>
<dbReference type="GO" id="GO:0046559">
    <property type="term" value="F:alpha-glucuronidase activity"/>
    <property type="evidence" value="ECO:0007669"/>
    <property type="project" value="InterPro"/>
</dbReference>
<feature type="transmembrane region" description="Helical" evidence="2">
    <location>
        <begin position="53"/>
        <end position="73"/>
    </location>
</feature>
<dbReference type="Pfam" id="PF07477">
    <property type="entry name" value="Glyco_hydro_67C"/>
    <property type="match status" value="1"/>
</dbReference>
<evidence type="ECO:0000313" key="4">
    <source>
        <dbReference type="EMBL" id="CCH19794.1"/>
    </source>
</evidence>
<dbReference type="eggNOG" id="COG3661">
    <property type="taxonomic scope" value="Bacteria"/>
</dbReference>
<protein>
    <recommendedName>
        <fullName evidence="3">Glycosyl hydrolase family 67 C-terminal domain-containing protein</fullName>
    </recommendedName>
</protein>
<dbReference type="SUPFAM" id="SSF51445">
    <property type="entry name" value="(Trans)glycosidases"/>
    <property type="match status" value="1"/>
</dbReference>
<dbReference type="GO" id="GO:0045493">
    <property type="term" value="P:xylan catabolic process"/>
    <property type="evidence" value="ECO:0007669"/>
    <property type="project" value="InterPro"/>
</dbReference>
<dbReference type="InterPro" id="IPR017853">
    <property type="entry name" value="GH"/>
</dbReference>
<sequence>MSTAQYLLPTKHVQEKFPVADDAHRLPPHVENGERYGHYHANVAHVPQVRRPYPLLVVAAVLLALGAATAWGVGDTLGLSHSPAAVPQEDTVAAPARTPAPVPPLASLVVPDDPRLKKAAAAVADAVALRGLPRPVLAPAASSPASSATATPSPASSATATPSPATAATANAGTGTTRGGAPDLSAVSTLRAGVLAALGATPESYRLDVRGTELVVQGGDVAGVAAGMYRLADRIRSGVEALPAADAGRVVLPRLGLRLTDAGSVGREPDPAVFAAGDDYGLNTDVVGSAVLPRAPWVDAGAVARIDAQFRQFVDHSVAQGFNGIVVPGFLEYVTFAKVGDGHAVYPPGDPHVDRARAMVAAFGPVFRYAEDMGVRVYLLTDMLAVSPPLEAYLTRTVGGLDAADPRLWAVYQAGLAELFESMPFVDGLMVRVGEGGEVYAGTGWDYSSRLAVTTEASVRAMLRALLDTAGPAGKEIIFRTWTVGVGAVGDLHTNPESYAKVLGGLDDPHLIVSTKYTLGDFYSHLPLNTTLLGGEHRRIVEFQARREFEAFGSLPNDLGPLHREALRAFLAANPNVEGVWNWTQDGGPLRAGPMSLYLRAGFWQLYDLNTYAVGRLAWDPDVDPAQVTADWAYRTFSGDPATVAAIGQAMALSRQAVTKGLYIGPYADRSVRALGLEPPPMMWIFEWDIPTGDTAALDSIYAVTGGRVDEAIEEGRQAVVLARRMRDLIAATEPTTWRDAELRGRFTATLDYQVDLFETLGAYRTMVLRHAQWLDTGDPAARHDWRLATAAYHDARDAHRQRYGADLDLPAYNFTAADLGARRADRDPAMAWAARVMLGSILLLVVLGRYGRGSGAAAARALLLGALRPWRVAALPTPTTRVDRVLVWLVPAVVLVASRLVLTWFAAPAHLLVTLGGWALFALVVRLAGGRRDPFHLWAVVGGVALLRSVLLLTALAGRGPGGYWFAFWTAPSVRAAYVTVAFAAFCWLFVAVAVVLRDRYGLRRRSAVGLTLTAAGVPLGVLSALVSVVGLERALTVWNDQLALLPWGLSRILGITVYLGIPAQLPAYTAAVGVALAAVGLLLSLGRHRQSA</sequence>